<accession>A0A077P4A4</accession>
<dbReference type="RefSeq" id="WP_155271237.1">
    <property type="nucleotide sequence ID" value="NZ_CAWLZI010000187.1"/>
</dbReference>
<gene>
    <name evidence="1" type="ORF">XBKQ1_2000001</name>
</gene>
<evidence type="ECO:0000313" key="1">
    <source>
        <dbReference type="EMBL" id="CDH19295.1"/>
    </source>
</evidence>
<comment type="caution">
    <text evidence="1">The sequence shown here is derived from an EMBL/GenBank/DDBJ whole genome shotgun (WGS) entry which is preliminary data.</text>
</comment>
<keyword evidence="2" id="KW-1185">Reference proteome</keyword>
<dbReference type="HOGENOM" id="CLU_3105446_0_0_6"/>
<name>A0A077P4A4_XENBV</name>
<dbReference type="AlphaFoldDB" id="A0A077P4A4"/>
<sequence length="51" mass="5938">MSELIIKNIEVNINPEKYRTKTAFVFPESKRNSSGQEHECLFLTQHLKACN</sequence>
<proteinExistence type="predicted"/>
<evidence type="ECO:0000313" key="2">
    <source>
        <dbReference type="Proteomes" id="UP000028500"/>
    </source>
</evidence>
<organism evidence="1 2">
    <name type="scientific">Xenorhabdus bovienii str. kraussei Quebec</name>
    <dbReference type="NCBI Taxonomy" id="1398203"/>
    <lineage>
        <taxon>Bacteria</taxon>
        <taxon>Pseudomonadati</taxon>
        <taxon>Pseudomonadota</taxon>
        <taxon>Gammaproteobacteria</taxon>
        <taxon>Enterobacterales</taxon>
        <taxon>Morganellaceae</taxon>
        <taxon>Xenorhabdus</taxon>
    </lineage>
</organism>
<protein>
    <submittedName>
        <fullName evidence="1">Uncharacterized protein</fullName>
    </submittedName>
</protein>
<dbReference type="Proteomes" id="UP000028500">
    <property type="component" value="Unassembled WGS sequence"/>
</dbReference>
<reference evidence="1" key="1">
    <citation type="submission" date="2013-07" db="EMBL/GenBank/DDBJ databases">
        <title>Sub-species coevolution in mutualistic symbiosis.</title>
        <authorList>
            <person name="Murfin K."/>
            <person name="Klassen J."/>
            <person name="Lee M."/>
            <person name="Forst S."/>
            <person name="Stock P."/>
            <person name="Goodrich-Blair H."/>
        </authorList>
    </citation>
    <scope>NUCLEOTIDE SEQUENCE [LARGE SCALE GENOMIC DNA]</scope>
    <source>
        <strain evidence="1">Kraussei Quebec</strain>
    </source>
</reference>
<dbReference type="EMBL" id="CBSY010000114">
    <property type="protein sequence ID" value="CDH19295.1"/>
    <property type="molecule type" value="Genomic_DNA"/>
</dbReference>